<organism evidence="1">
    <name type="scientific">mine drainage metagenome</name>
    <dbReference type="NCBI Taxonomy" id="410659"/>
    <lineage>
        <taxon>unclassified sequences</taxon>
        <taxon>metagenomes</taxon>
        <taxon>ecological metagenomes</taxon>
    </lineage>
</organism>
<name>T1AME8_9ZZZZ</name>
<accession>T1AME8</accession>
<reference evidence="1" key="1">
    <citation type="submission" date="2013-08" db="EMBL/GenBank/DDBJ databases">
        <authorList>
            <person name="Mendez C."/>
            <person name="Richter M."/>
            <person name="Ferrer M."/>
            <person name="Sanchez J."/>
        </authorList>
    </citation>
    <scope>NUCLEOTIDE SEQUENCE</scope>
</reference>
<sequence length="253" mass="28732">EFSMIVVVRDAMTDFTLYSEKCHSESFASVKEILLKVKERFGTPSGSISDMRAGILKALADVFPGMPIRICLLHFLRDLGKDLLYDLHISLGNEINKREVKSPLKSILRSIPAYNQATLYEIEQGFCSGRESMEIMAIRKILEPLLTVNGSSGYGFPFSLNHWNFYLSCKEAGKRLSDLSGKISGTKSRKLLNSVEYQINRIIKDREIVETANKLSDVNMLFRNIRTAFRMPEKGSLSDDIKDDDFIREQCDV</sequence>
<protein>
    <submittedName>
        <fullName evidence="1">MULE transposase, conserved domain protein</fullName>
    </submittedName>
</protein>
<feature type="non-terminal residue" evidence="1">
    <location>
        <position position="253"/>
    </location>
</feature>
<feature type="non-terminal residue" evidence="1">
    <location>
        <position position="1"/>
    </location>
</feature>
<comment type="caution">
    <text evidence="1">The sequence shown here is derived from an EMBL/GenBank/DDBJ whole genome shotgun (WGS) entry which is preliminary data.</text>
</comment>
<proteinExistence type="predicted"/>
<evidence type="ECO:0000313" key="1">
    <source>
        <dbReference type="EMBL" id="EQD57628.1"/>
    </source>
</evidence>
<reference evidence="1" key="2">
    <citation type="journal article" date="2014" name="ISME J.">
        <title>Microbial stratification in low pH oxic and suboxic macroscopic growths along an acid mine drainage.</title>
        <authorList>
            <person name="Mendez-Garcia C."/>
            <person name="Mesa V."/>
            <person name="Sprenger R.R."/>
            <person name="Richter M."/>
            <person name="Diez M.S."/>
            <person name="Solano J."/>
            <person name="Bargiela R."/>
            <person name="Golyshina O.V."/>
            <person name="Manteca A."/>
            <person name="Ramos J.L."/>
            <person name="Gallego J.R."/>
            <person name="Llorente I."/>
            <person name="Martins Dos Santos V.A."/>
            <person name="Jensen O.N."/>
            <person name="Pelaez A.I."/>
            <person name="Sanchez J."/>
            <person name="Ferrer M."/>
        </authorList>
    </citation>
    <scope>NUCLEOTIDE SEQUENCE</scope>
</reference>
<dbReference type="EMBL" id="AUZY01005700">
    <property type="protein sequence ID" value="EQD57628.1"/>
    <property type="molecule type" value="Genomic_DNA"/>
</dbReference>
<gene>
    <name evidence="1" type="ORF">B1B_08696</name>
</gene>
<dbReference type="AlphaFoldDB" id="T1AME8"/>